<name>A0A147BGQ3_IXORI</name>
<organism evidence="1">
    <name type="scientific">Ixodes ricinus</name>
    <name type="common">Common tick</name>
    <name type="synonym">Acarus ricinus</name>
    <dbReference type="NCBI Taxonomy" id="34613"/>
    <lineage>
        <taxon>Eukaryota</taxon>
        <taxon>Metazoa</taxon>
        <taxon>Ecdysozoa</taxon>
        <taxon>Arthropoda</taxon>
        <taxon>Chelicerata</taxon>
        <taxon>Arachnida</taxon>
        <taxon>Acari</taxon>
        <taxon>Parasitiformes</taxon>
        <taxon>Ixodida</taxon>
        <taxon>Ixodoidea</taxon>
        <taxon>Ixodidae</taxon>
        <taxon>Ixodinae</taxon>
        <taxon>Ixodes</taxon>
    </lineage>
</organism>
<accession>A0A147BGQ3</accession>
<evidence type="ECO:0000313" key="1">
    <source>
        <dbReference type="EMBL" id="JAR89956.1"/>
    </source>
</evidence>
<feature type="non-terminal residue" evidence="1">
    <location>
        <position position="1"/>
    </location>
</feature>
<dbReference type="AlphaFoldDB" id="A0A147BGQ3"/>
<reference evidence="1" key="1">
    <citation type="journal article" date="2018" name="PLoS Negl. Trop. Dis.">
        <title>Sialome diversity of ticks revealed by RNAseq of single tick salivary glands.</title>
        <authorList>
            <person name="Perner J."/>
            <person name="Kropackova S."/>
            <person name="Kopacek P."/>
            <person name="Ribeiro J.M."/>
        </authorList>
    </citation>
    <scope>NUCLEOTIDE SEQUENCE</scope>
    <source>
        <strain evidence="1">Siblings of single egg batch collected in Ceske Budejovice</strain>
        <tissue evidence="1">Salivary glands</tissue>
    </source>
</reference>
<protein>
    <submittedName>
        <fullName evidence="1">Uncharacterized protein</fullName>
    </submittedName>
</protein>
<dbReference type="EMBL" id="GEGO01005448">
    <property type="protein sequence ID" value="JAR89956.1"/>
    <property type="molecule type" value="Transcribed_RNA"/>
</dbReference>
<proteinExistence type="predicted"/>
<sequence>KSVLQYLGGSLGPGVGSNNPCVVQCQGATGNTWSAAKPWGSPCILNNEQRFCASNVCVLKNDSYLDYCRQNFQTSNQLLALMPYACSLECMDAVTGIVLKVRMNDGTPCYANTGYRYQGGYCYSGSCSILTFPYVRQGGLSHLNIFGSAFG</sequence>